<dbReference type="EMBL" id="CP032551">
    <property type="protein sequence ID" value="QGT96415.1"/>
    <property type="molecule type" value="Genomic_DNA"/>
</dbReference>
<dbReference type="Pfam" id="PF09722">
    <property type="entry name" value="Xre_MbcA_ParS_C"/>
    <property type="match status" value="1"/>
</dbReference>
<dbReference type="InterPro" id="IPR024467">
    <property type="entry name" value="Xre/MbcA/ParS-like_toxin-bd"/>
</dbReference>
<organism evidence="2 3">
    <name type="scientific">Pseudidiomarina andamanensis</name>
    <dbReference type="NCBI Taxonomy" id="1940690"/>
    <lineage>
        <taxon>Bacteria</taxon>
        <taxon>Pseudomonadati</taxon>
        <taxon>Pseudomonadota</taxon>
        <taxon>Gammaproteobacteria</taxon>
        <taxon>Alteromonadales</taxon>
        <taxon>Idiomarinaceae</taxon>
        <taxon>Pseudidiomarina</taxon>
    </lineage>
</organism>
<evidence type="ECO:0000313" key="2">
    <source>
        <dbReference type="EMBL" id="QGT96415.1"/>
    </source>
</evidence>
<proteinExistence type="predicted"/>
<gene>
    <name evidence="2" type="ORF">D3795_09735</name>
</gene>
<reference evidence="2 3" key="1">
    <citation type="submission" date="2018-09" db="EMBL/GenBank/DDBJ databases">
        <title>Whole genome sequencing of Idiomarina andamanensis W-5T (LMG 29773T= JCM 31645T).</title>
        <authorList>
            <person name="Das S.K."/>
        </authorList>
    </citation>
    <scope>NUCLEOTIDE SEQUENCE [LARGE SCALE GENOMIC DNA]</scope>
    <source>
        <strain evidence="2 3">W-5T</strain>
    </source>
</reference>
<dbReference type="AlphaFoldDB" id="A0AA92EW45"/>
<dbReference type="Proteomes" id="UP000427820">
    <property type="component" value="Chromosome"/>
</dbReference>
<protein>
    <submittedName>
        <fullName evidence="2">DUF2384 domain-containing protein</fullName>
    </submittedName>
</protein>
<accession>A0AA92EW45</accession>
<name>A0AA92EW45_9GAMM</name>
<evidence type="ECO:0000259" key="1">
    <source>
        <dbReference type="Pfam" id="PF09722"/>
    </source>
</evidence>
<sequence>MKSMYGEAFTFDLAQFRAAHDQATLEDDKVGFKTAVNILELWKFTDTEKAIVLGDFSGATFRRVKGGNLVRKLTIDRRTRVSLILGIHKALRTMFIQDKHRLEWVKNKNRAFNDHSPKELMLSGALIGLHEIRRYLDSALV</sequence>
<feature type="domain" description="Antitoxin Xre/MbcA/ParS-like toxin-binding" evidence="1">
    <location>
        <begin position="91"/>
        <end position="138"/>
    </location>
</feature>
<keyword evidence="3" id="KW-1185">Reference proteome</keyword>
<dbReference type="KEGG" id="panm:D3795_09735"/>
<evidence type="ECO:0000313" key="3">
    <source>
        <dbReference type="Proteomes" id="UP000427820"/>
    </source>
</evidence>